<name>A0A8J2ZJH8_9RHOB</name>
<proteinExistence type="predicted"/>
<gene>
    <name evidence="1" type="ORF">GCM10011415_20320</name>
</gene>
<reference evidence="1" key="2">
    <citation type="submission" date="2020-09" db="EMBL/GenBank/DDBJ databases">
        <authorList>
            <person name="Sun Q."/>
            <person name="Zhou Y."/>
        </authorList>
    </citation>
    <scope>NUCLEOTIDE SEQUENCE</scope>
    <source>
        <strain evidence="1">CGMCC 1.15762</strain>
    </source>
</reference>
<keyword evidence="2" id="KW-1185">Reference proteome</keyword>
<reference evidence="1" key="1">
    <citation type="journal article" date="2014" name="Int. J. Syst. Evol. Microbiol.">
        <title>Complete genome sequence of Corynebacterium casei LMG S-19264T (=DSM 44701T), isolated from a smear-ripened cheese.</title>
        <authorList>
            <consortium name="US DOE Joint Genome Institute (JGI-PGF)"/>
            <person name="Walter F."/>
            <person name="Albersmeier A."/>
            <person name="Kalinowski J."/>
            <person name="Ruckert C."/>
        </authorList>
    </citation>
    <scope>NUCLEOTIDE SEQUENCE</scope>
    <source>
        <strain evidence="1">CGMCC 1.15762</strain>
    </source>
</reference>
<evidence type="ECO:0000313" key="2">
    <source>
        <dbReference type="Proteomes" id="UP000617145"/>
    </source>
</evidence>
<sequence length="133" mass="14587">MARVHKKVRQLSPEQIARHHELQELAEGGALDEEGRAELDVLEAVIEGDFTTDQKPYSGLILYVDPVGRPADQGTRPDVVADKSGSQEQVDGSALAFANRVQLRKYAAFGSATQTPTPPFLTLRLDAVRWAFS</sequence>
<protein>
    <submittedName>
        <fullName evidence="1">Uncharacterized protein</fullName>
    </submittedName>
</protein>
<dbReference type="AlphaFoldDB" id="A0A8J2ZJH8"/>
<evidence type="ECO:0000313" key="1">
    <source>
        <dbReference type="EMBL" id="GGG72233.1"/>
    </source>
</evidence>
<organism evidence="1 2">
    <name type="scientific">Salipiger pallidus</name>
    <dbReference type="NCBI Taxonomy" id="1775170"/>
    <lineage>
        <taxon>Bacteria</taxon>
        <taxon>Pseudomonadati</taxon>
        <taxon>Pseudomonadota</taxon>
        <taxon>Alphaproteobacteria</taxon>
        <taxon>Rhodobacterales</taxon>
        <taxon>Roseobacteraceae</taxon>
        <taxon>Salipiger</taxon>
    </lineage>
</organism>
<dbReference type="Proteomes" id="UP000617145">
    <property type="component" value="Unassembled WGS sequence"/>
</dbReference>
<dbReference type="EMBL" id="BMJV01000003">
    <property type="protein sequence ID" value="GGG72233.1"/>
    <property type="molecule type" value="Genomic_DNA"/>
</dbReference>
<accession>A0A8J2ZJH8</accession>
<comment type="caution">
    <text evidence="1">The sequence shown here is derived from an EMBL/GenBank/DDBJ whole genome shotgun (WGS) entry which is preliminary data.</text>
</comment>